<name>E3S8L5_PYRTT</name>
<evidence type="ECO:0000313" key="2">
    <source>
        <dbReference type="EMBL" id="EFQ85684.1"/>
    </source>
</evidence>
<gene>
    <name evidence="2" type="ORF">PTT_19321</name>
</gene>
<dbReference type="AlphaFoldDB" id="E3S8L5"/>
<evidence type="ECO:0000256" key="1">
    <source>
        <dbReference type="SAM" id="MobiDB-lite"/>
    </source>
</evidence>
<reference evidence="2 3" key="1">
    <citation type="journal article" date="2010" name="Genome Biol.">
        <title>A first genome assembly of the barley fungal pathogen Pyrenophora teres f. teres.</title>
        <authorList>
            <person name="Ellwood S.R."/>
            <person name="Liu Z."/>
            <person name="Syme R.A."/>
            <person name="Lai Z."/>
            <person name="Hane J.K."/>
            <person name="Keiper F."/>
            <person name="Moffat C.S."/>
            <person name="Oliver R.P."/>
            <person name="Friesen T.L."/>
        </authorList>
    </citation>
    <scope>NUCLEOTIDE SEQUENCE [LARGE SCALE GENOMIC DNA]</scope>
    <source>
        <strain evidence="2 3">0-1</strain>
    </source>
</reference>
<dbReference type="EMBL" id="GL537801">
    <property type="protein sequence ID" value="EFQ85684.1"/>
    <property type="molecule type" value="Genomic_DNA"/>
</dbReference>
<evidence type="ECO:0000313" key="3">
    <source>
        <dbReference type="Proteomes" id="UP000001067"/>
    </source>
</evidence>
<sequence length="53" mass="5601">SCNVDEGSSNSSSRSDSVSSDKGKSSKISERVGRVSSKRDSSNSDDSSSKQRE</sequence>
<feature type="compositionally biased region" description="Low complexity" evidence="1">
    <location>
        <begin position="1"/>
        <end position="18"/>
    </location>
</feature>
<dbReference type="KEGG" id="pte:PTT_19321"/>
<proteinExistence type="predicted"/>
<dbReference type="HOGENOM" id="CLU_3074441_0_0_1"/>
<keyword evidence="3" id="KW-1185">Reference proteome</keyword>
<protein>
    <submittedName>
        <fullName evidence="2">Uncharacterized protein</fullName>
    </submittedName>
</protein>
<dbReference type="Proteomes" id="UP000001067">
    <property type="component" value="Unassembled WGS sequence"/>
</dbReference>
<feature type="compositionally biased region" description="Basic and acidic residues" evidence="1">
    <location>
        <begin position="19"/>
        <end position="53"/>
    </location>
</feature>
<accession>E3S8L5</accession>
<feature type="region of interest" description="Disordered" evidence="1">
    <location>
        <begin position="1"/>
        <end position="53"/>
    </location>
</feature>
<organism evidence="3">
    <name type="scientific">Pyrenophora teres f. teres (strain 0-1)</name>
    <name type="common">Barley net blotch fungus</name>
    <name type="synonym">Drechslera teres f. teres</name>
    <dbReference type="NCBI Taxonomy" id="861557"/>
    <lineage>
        <taxon>Eukaryota</taxon>
        <taxon>Fungi</taxon>
        <taxon>Dikarya</taxon>
        <taxon>Ascomycota</taxon>
        <taxon>Pezizomycotina</taxon>
        <taxon>Dothideomycetes</taxon>
        <taxon>Pleosporomycetidae</taxon>
        <taxon>Pleosporales</taxon>
        <taxon>Pleosporineae</taxon>
        <taxon>Pleosporaceae</taxon>
        <taxon>Pyrenophora</taxon>
    </lineage>
</organism>
<feature type="non-terminal residue" evidence="2">
    <location>
        <position position="1"/>
    </location>
</feature>